<keyword evidence="2" id="KW-1185">Reference proteome</keyword>
<sequence>MKRSVGRVNGPVSRATANSLGIDDNQLRRQHLRLLRGHWKVDTTRLRLEEFWQAGLNCGPDDAFLSHHTAAALHGGVVPATGEVEVGTLTGRRVRVRGLVVHRYTRAPEIVTVRGMPVTSKEQTFLDLAARLSLVDLVVLGDSFARSDVGFPERLPTATGDARGRGAVNARRAAKLVRARVESPQESRLRLLVVLAGLPEPTVQVELLDAEGFVVYRLDLAYGGFRLAIEYDGRAHVERQGQWEKDLLRRESVEGGGWRFVVAVSADIYRRPEQFLDRLVAAMRSVGMRPPRLDPQWRLHFPC</sequence>
<evidence type="ECO:0000313" key="1">
    <source>
        <dbReference type="EMBL" id="NNG37992.1"/>
    </source>
</evidence>
<dbReference type="AlphaFoldDB" id="A0A849AMF0"/>
<comment type="caution">
    <text evidence="1">The sequence shown here is derived from an EMBL/GenBank/DDBJ whole genome shotgun (WGS) entry which is preliminary data.</text>
</comment>
<protein>
    <recommendedName>
        <fullName evidence="3">DUF559 domain-containing protein</fullName>
    </recommendedName>
</protein>
<dbReference type="InterPro" id="IPR011335">
    <property type="entry name" value="Restrct_endonuc-II-like"/>
</dbReference>
<reference evidence="1 2" key="1">
    <citation type="submission" date="2020-05" db="EMBL/GenBank/DDBJ databases">
        <title>Flexivirga sp. ID2601S isolated from air conditioner.</title>
        <authorList>
            <person name="Kim D.H."/>
        </authorList>
    </citation>
    <scope>NUCLEOTIDE SEQUENCE [LARGE SCALE GENOMIC DNA]</scope>
    <source>
        <strain evidence="1 2">ID2601S</strain>
    </source>
</reference>
<proteinExistence type="predicted"/>
<dbReference type="EMBL" id="JABENB010000001">
    <property type="protein sequence ID" value="NNG37992.1"/>
    <property type="molecule type" value="Genomic_DNA"/>
</dbReference>
<dbReference type="RefSeq" id="WP_171151358.1">
    <property type="nucleotide sequence ID" value="NZ_JABENB010000001.1"/>
</dbReference>
<name>A0A849AMF0_9MICO</name>
<accession>A0A849AMF0</accession>
<dbReference type="Gene3D" id="3.40.960.10">
    <property type="entry name" value="VSR Endonuclease"/>
    <property type="match status" value="1"/>
</dbReference>
<dbReference type="SUPFAM" id="SSF52980">
    <property type="entry name" value="Restriction endonuclease-like"/>
    <property type="match status" value="1"/>
</dbReference>
<evidence type="ECO:0008006" key="3">
    <source>
        <dbReference type="Google" id="ProtNLM"/>
    </source>
</evidence>
<evidence type="ECO:0000313" key="2">
    <source>
        <dbReference type="Proteomes" id="UP000557772"/>
    </source>
</evidence>
<gene>
    <name evidence="1" type="ORF">HJ588_01705</name>
</gene>
<organism evidence="1 2">
    <name type="scientific">Flexivirga aerilata</name>
    <dbReference type="NCBI Taxonomy" id="1656889"/>
    <lineage>
        <taxon>Bacteria</taxon>
        <taxon>Bacillati</taxon>
        <taxon>Actinomycetota</taxon>
        <taxon>Actinomycetes</taxon>
        <taxon>Micrococcales</taxon>
        <taxon>Dermacoccaceae</taxon>
        <taxon>Flexivirga</taxon>
    </lineage>
</organism>
<dbReference type="Proteomes" id="UP000557772">
    <property type="component" value="Unassembled WGS sequence"/>
</dbReference>